<feature type="compositionally biased region" description="Polar residues" evidence="1">
    <location>
        <begin position="7"/>
        <end position="22"/>
    </location>
</feature>
<keyword evidence="3" id="KW-1185">Reference proteome</keyword>
<accession>A0AA35KBS8</accession>
<organism evidence="2 3">
    <name type="scientific">Podarcis lilfordi</name>
    <name type="common">Lilford's wall lizard</name>
    <dbReference type="NCBI Taxonomy" id="74358"/>
    <lineage>
        <taxon>Eukaryota</taxon>
        <taxon>Metazoa</taxon>
        <taxon>Chordata</taxon>
        <taxon>Craniata</taxon>
        <taxon>Vertebrata</taxon>
        <taxon>Euteleostomi</taxon>
        <taxon>Lepidosauria</taxon>
        <taxon>Squamata</taxon>
        <taxon>Bifurcata</taxon>
        <taxon>Unidentata</taxon>
        <taxon>Episquamata</taxon>
        <taxon>Laterata</taxon>
        <taxon>Lacertibaenia</taxon>
        <taxon>Lacertidae</taxon>
        <taxon>Podarcis</taxon>
    </lineage>
</organism>
<proteinExistence type="predicted"/>
<gene>
    <name evidence="2" type="ORF">PODLI_1B012128</name>
</gene>
<evidence type="ECO:0000313" key="2">
    <source>
        <dbReference type="EMBL" id="CAI5775412.1"/>
    </source>
</evidence>
<dbReference type="EMBL" id="OX395130">
    <property type="protein sequence ID" value="CAI5775412.1"/>
    <property type="molecule type" value="Genomic_DNA"/>
</dbReference>
<evidence type="ECO:0000256" key="1">
    <source>
        <dbReference type="SAM" id="MobiDB-lite"/>
    </source>
</evidence>
<dbReference type="Proteomes" id="UP001178461">
    <property type="component" value="Chromosome 5"/>
</dbReference>
<evidence type="ECO:0000313" key="3">
    <source>
        <dbReference type="Proteomes" id="UP001178461"/>
    </source>
</evidence>
<dbReference type="AlphaFoldDB" id="A0AA35KBS8"/>
<sequence>MERGPWSSFQAESSVNALSSPTPVLPSKDIIGSLRPARVSSANHLKKIPEYTVTNLSAIGVTPVHG</sequence>
<reference evidence="2" key="1">
    <citation type="submission" date="2022-12" db="EMBL/GenBank/DDBJ databases">
        <authorList>
            <person name="Alioto T."/>
            <person name="Alioto T."/>
            <person name="Gomez Garrido J."/>
        </authorList>
    </citation>
    <scope>NUCLEOTIDE SEQUENCE</scope>
</reference>
<protein>
    <submittedName>
        <fullName evidence="2">Uncharacterized protein</fullName>
    </submittedName>
</protein>
<name>A0AA35KBS8_9SAUR</name>
<feature type="region of interest" description="Disordered" evidence="1">
    <location>
        <begin position="1"/>
        <end position="25"/>
    </location>
</feature>